<evidence type="ECO:0000313" key="1">
    <source>
        <dbReference type="EMBL" id="GAA2018728.1"/>
    </source>
</evidence>
<comment type="caution">
    <text evidence="1">The sequence shown here is derived from an EMBL/GenBank/DDBJ whole genome shotgun (WGS) entry which is preliminary data.</text>
</comment>
<gene>
    <name evidence="1" type="ORF">GCM10009740_03310</name>
</gene>
<dbReference type="RefSeq" id="WP_343986519.1">
    <property type="nucleotide sequence ID" value="NZ_BAAANB010000001.1"/>
</dbReference>
<evidence type="ECO:0008006" key="3">
    <source>
        <dbReference type="Google" id="ProtNLM"/>
    </source>
</evidence>
<evidence type="ECO:0000313" key="2">
    <source>
        <dbReference type="Proteomes" id="UP001501285"/>
    </source>
</evidence>
<keyword evidence="2" id="KW-1185">Reference proteome</keyword>
<sequence length="190" mass="19539">MANVSRRAAGARASRTPKTPRAYAVCAAVALLAGCGRVSALEPQSPLVTTGFGVVAVDPSPPVTHTPSAAVPADFEVQRRTWGGMCAGGPCETLLLVDAKGTWIYRADGKSTKGTLTRAQVVALANAAAVTQLANATGMPDCAANHDGTSVGYAWTFAGTHGSVSSCEHPINRVDDLVIEMDRVARAIGH</sequence>
<dbReference type="PROSITE" id="PS51257">
    <property type="entry name" value="PROKAR_LIPOPROTEIN"/>
    <property type="match status" value="1"/>
</dbReference>
<dbReference type="Proteomes" id="UP001501285">
    <property type="component" value="Unassembled WGS sequence"/>
</dbReference>
<name>A0ABN2TSL9_9MICO</name>
<proteinExistence type="predicted"/>
<organism evidence="1 2">
    <name type="scientific">Terrabacter terrae</name>
    <dbReference type="NCBI Taxonomy" id="318434"/>
    <lineage>
        <taxon>Bacteria</taxon>
        <taxon>Bacillati</taxon>
        <taxon>Actinomycetota</taxon>
        <taxon>Actinomycetes</taxon>
        <taxon>Micrococcales</taxon>
        <taxon>Intrasporangiaceae</taxon>
        <taxon>Terrabacter</taxon>
    </lineage>
</organism>
<reference evidence="1 2" key="1">
    <citation type="journal article" date="2019" name="Int. J. Syst. Evol. Microbiol.">
        <title>The Global Catalogue of Microorganisms (GCM) 10K type strain sequencing project: providing services to taxonomists for standard genome sequencing and annotation.</title>
        <authorList>
            <consortium name="The Broad Institute Genomics Platform"/>
            <consortium name="The Broad Institute Genome Sequencing Center for Infectious Disease"/>
            <person name="Wu L."/>
            <person name="Ma J."/>
        </authorList>
    </citation>
    <scope>NUCLEOTIDE SEQUENCE [LARGE SCALE GENOMIC DNA]</scope>
    <source>
        <strain evidence="1 2">JCM 14283</strain>
    </source>
</reference>
<protein>
    <recommendedName>
        <fullName evidence="3">DUF3558 domain-containing protein</fullName>
    </recommendedName>
</protein>
<accession>A0ABN2TSL9</accession>
<dbReference type="EMBL" id="BAAANB010000001">
    <property type="protein sequence ID" value="GAA2018728.1"/>
    <property type="molecule type" value="Genomic_DNA"/>
</dbReference>